<dbReference type="InterPro" id="IPR001433">
    <property type="entry name" value="OxRdtase_FAD/NAD-bd"/>
</dbReference>
<dbReference type="InterPro" id="IPR017938">
    <property type="entry name" value="Riboflavin_synthase-like_b-brl"/>
</dbReference>
<dbReference type="Proteomes" id="UP000676325">
    <property type="component" value="Unassembled WGS sequence"/>
</dbReference>
<accession>A0A941IKM2</accession>
<comment type="similarity">
    <text evidence="11">Belongs to the globin family.</text>
</comment>
<comment type="cofactor">
    <cofactor evidence="1">
        <name>heme b</name>
        <dbReference type="ChEBI" id="CHEBI:60344"/>
    </cofactor>
</comment>
<organism evidence="14 15">
    <name type="scientific">Actinospica acidithermotolerans</name>
    <dbReference type="NCBI Taxonomy" id="2828514"/>
    <lineage>
        <taxon>Bacteria</taxon>
        <taxon>Bacillati</taxon>
        <taxon>Actinomycetota</taxon>
        <taxon>Actinomycetes</taxon>
        <taxon>Catenulisporales</taxon>
        <taxon>Actinospicaceae</taxon>
        <taxon>Actinospica</taxon>
    </lineage>
</organism>
<evidence type="ECO:0000259" key="12">
    <source>
        <dbReference type="PROSITE" id="PS01033"/>
    </source>
</evidence>
<dbReference type="GO" id="GO:0019825">
    <property type="term" value="F:oxygen binding"/>
    <property type="evidence" value="ECO:0007669"/>
    <property type="project" value="InterPro"/>
</dbReference>
<dbReference type="EMBL" id="JAGSOH010000074">
    <property type="protein sequence ID" value="MBR7829077.1"/>
    <property type="molecule type" value="Genomic_DNA"/>
</dbReference>
<dbReference type="InterPro" id="IPR039261">
    <property type="entry name" value="FNR_nucleotide-bd"/>
</dbReference>
<evidence type="ECO:0000256" key="3">
    <source>
        <dbReference type="ARBA" id="ARBA00006401"/>
    </source>
</evidence>
<feature type="domain" description="FAD-binding FR-type" evidence="13">
    <location>
        <begin position="142"/>
        <end position="242"/>
    </location>
</feature>
<dbReference type="InterPro" id="IPR000971">
    <property type="entry name" value="Globin"/>
</dbReference>
<reference evidence="14" key="1">
    <citation type="submission" date="2021-04" db="EMBL/GenBank/DDBJ databases">
        <title>Genome based classification of Actinospica acidithermotolerans sp. nov., an actinobacterium isolated from an Indonesian hot spring.</title>
        <authorList>
            <person name="Kusuma A.B."/>
            <person name="Putra K.E."/>
            <person name="Nafisah S."/>
            <person name="Loh J."/>
            <person name="Nouioui I."/>
            <person name="Goodfellow M."/>
        </authorList>
    </citation>
    <scope>NUCLEOTIDE SEQUENCE</scope>
    <source>
        <strain evidence="14">MGRD01-02</strain>
    </source>
</reference>
<dbReference type="PRINTS" id="PR00410">
    <property type="entry name" value="PHEHYDRXLASE"/>
</dbReference>
<dbReference type="PROSITE" id="PS51384">
    <property type="entry name" value="FAD_FR"/>
    <property type="match status" value="1"/>
</dbReference>
<dbReference type="Pfam" id="PF00175">
    <property type="entry name" value="NAD_binding_1"/>
    <property type="match status" value="1"/>
</dbReference>
<dbReference type="PANTHER" id="PTHR47354">
    <property type="entry name" value="NADH OXIDOREDUCTASE HCR"/>
    <property type="match status" value="1"/>
</dbReference>
<dbReference type="CDD" id="cd06187">
    <property type="entry name" value="O2ase_reductase_like"/>
    <property type="match status" value="1"/>
</dbReference>
<dbReference type="InterPro" id="IPR008333">
    <property type="entry name" value="Cbr1-like_FAD-bd_dom"/>
</dbReference>
<sequence length="393" mass="44053">MPTPFDPRLIQESFALVEAEADKLASHFYALLFLEDPSLRDLFPPMMDAHRDRLITALVTLVHRAHDTEALEEYVRQLGRDHRRFGVRPEHYGVVGQCLLSTLRRFAGPRWTAEMDGCWCAAFQRVAGLMVEAANEAALTAPPWWTARVVGHARPNGSTAIVTLEPDSPYPYKAGQYASVETMRWPRVWRSYSIANAPAPDGLLSLHVKAIDAGWVSSALVHHTYLGDTVRLGPPVGTMVCDPRSQRDILLVGGGTGLAPMVALAEELSRWNDRRRVHLYFGVRRAEDLYAMDKLSMLVRRDPCLRVVPCVSDDYRFRGERGTLADVLRRQALEHDNWTRHDVFLAGPGPMVAGTVGPLLELGVDERRIRFDSFDRQSGVILDVRRLALAQSA</sequence>
<evidence type="ECO:0000256" key="5">
    <source>
        <dbReference type="ARBA" id="ARBA00022714"/>
    </source>
</evidence>
<keyword evidence="11" id="KW-0408">Iron</keyword>
<evidence type="ECO:0000256" key="1">
    <source>
        <dbReference type="ARBA" id="ARBA00001970"/>
    </source>
</evidence>
<dbReference type="PRINTS" id="PR00371">
    <property type="entry name" value="FPNCR"/>
</dbReference>
<dbReference type="GO" id="GO:0051537">
    <property type="term" value="F:2 iron, 2 sulfur cluster binding"/>
    <property type="evidence" value="ECO:0007669"/>
    <property type="project" value="UniProtKB-KW"/>
</dbReference>
<dbReference type="AlphaFoldDB" id="A0A941IKM2"/>
<evidence type="ECO:0000256" key="4">
    <source>
        <dbReference type="ARBA" id="ARBA00012229"/>
    </source>
</evidence>
<evidence type="ECO:0000256" key="2">
    <source>
        <dbReference type="ARBA" id="ARBA00001974"/>
    </source>
</evidence>
<dbReference type="EC" id="1.14.12.17" evidence="4"/>
<evidence type="ECO:0000259" key="13">
    <source>
        <dbReference type="PROSITE" id="PS51384"/>
    </source>
</evidence>
<dbReference type="CDD" id="cd19753">
    <property type="entry name" value="Mb-like_oxidoreductase"/>
    <property type="match status" value="1"/>
</dbReference>
<dbReference type="GO" id="GO:0005344">
    <property type="term" value="F:oxygen carrier activity"/>
    <property type="evidence" value="ECO:0007669"/>
    <property type="project" value="UniProtKB-KW"/>
</dbReference>
<dbReference type="Pfam" id="PF00970">
    <property type="entry name" value="FAD_binding_6"/>
    <property type="match status" value="1"/>
</dbReference>
<name>A0A941IKM2_9ACTN</name>
<evidence type="ECO:0000256" key="11">
    <source>
        <dbReference type="RuleBase" id="RU000356"/>
    </source>
</evidence>
<dbReference type="InterPro" id="IPR050415">
    <property type="entry name" value="MRET"/>
</dbReference>
<feature type="domain" description="Globin" evidence="12">
    <location>
        <begin position="1"/>
        <end position="135"/>
    </location>
</feature>
<dbReference type="SUPFAM" id="SSF52343">
    <property type="entry name" value="Ferredoxin reductase-like, C-terminal NADP-linked domain"/>
    <property type="match status" value="1"/>
</dbReference>
<dbReference type="Gene3D" id="2.40.30.10">
    <property type="entry name" value="Translation factors"/>
    <property type="match status" value="1"/>
</dbReference>
<keyword evidence="5" id="KW-0001">2Fe-2S</keyword>
<dbReference type="GO" id="GO:0020037">
    <property type="term" value="F:heme binding"/>
    <property type="evidence" value="ECO:0007669"/>
    <property type="project" value="InterPro"/>
</dbReference>
<dbReference type="RefSeq" id="WP_212520213.1">
    <property type="nucleotide sequence ID" value="NZ_JAGSOH010000074.1"/>
</dbReference>
<dbReference type="InterPro" id="IPR017927">
    <property type="entry name" value="FAD-bd_FR_type"/>
</dbReference>
<protein>
    <recommendedName>
        <fullName evidence="4">nitric oxide dioxygenase</fullName>
        <ecNumber evidence="4">1.14.12.17</ecNumber>
    </recommendedName>
</protein>
<dbReference type="InterPro" id="IPR009050">
    <property type="entry name" value="Globin-like_sf"/>
</dbReference>
<dbReference type="Gene3D" id="3.40.50.80">
    <property type="entry name" value="Nucleotide-binding domain of ferredoxin-NADP reductase (FNR) module"/>
    <property type="match status" value="1"/>
</dbReference>
<comment type="similarity">
    <text evidence="3">In the C-terminal section; belongs to the flavoprotein pyridine nucleotide cytochrome reductase family.</text>
</comment>
<dbReference type="InterPro" id="IPR001709">
    <property type="entry name" value="Flavoprot_Pyr_Nucl_cyt_Rdtase"/>
</dbReference>
<keyword evidence="11" id="KW-0349">Heme</keyword>
<keyword evidence="8" id="KW-0520">NAD</keyword>
<keyword evidence="7" id="KW-0411">Iron-sulfur</keyword>
<evidence type="ECO:0000256" key="6">
    <source>
        <dbReference type="ARBA" id="ARBA00022857"/>
    </source>
</evidence>
<keyword evidence="11" id="KW-0479">Metal-binding</keyword>
<gene>
    <name evidence="14" type="ORF">KDK95_22410</name>
</gene>
<dbReference type="GO" id="GO:0008941">
    <property type="term" value="F:nitric oxide dioxygenase NAD(P)H activity"/>
    <property type="evidence" value="ECO:0007669"/>
    <property type="project" value="UniProtKB-EC"/>
</dbReference>
<keyword evidence="11" id="KW-0813">Transport</keyword>
<comment type="catalytic activity">
    <reaction evidence="10">
        <text>2 nitric oxide + NADPH + 2 O2 = 2 nitrate + NADP(+) + H(+)</text>
        <dbReference type="Rhea" id="RHEA:19465"/>
        <dbReference type="ChEBI" id="CHEBI:15378"/>
        <dbReference type="ChEBI" id="CHEBI:15379"/>
        <dbReference type="ChEBI" id="CHEBI:16480"/>
        <dbReference type="ChEBI" id="CHEBI:17632"/>
        <dbReference type="ChEBI" id="CHEBI:57783"/>
        <dbReference type="ChEBI" id="CHEBI:58349"/>
        <dbReference type="EC" id="1.14.12.17"/>
    </reaction>
</comment>
<dbReference type="Gene3D" id="1.10.490.10">
    <property type="entry name" value="Globins"/>
    <property type="match status" value="1"/>
</dbReference>
<evidence type="ECO:0000313" key="14">
    <source>
        <dbReference type="EMBL" id="MBR7829077.1"/>
    </source>
</evidence>
<dbReference type="SUPFAM" id="SSF63380">
    <property type="entry name" value="Riboflavin synthase domain-like"/>
    <property type="match status" value="1"/>
</dbReference>
<evidence type="ECO:0000256" key="9">
    <source>
        <dbReference type="ARBA" id="ARBA00048649"/>
    </source>
</evidence>
<comment type="caution">
    <text evidence="14">The sequence shown here is derived from an EMBL/GenBank/DDBJ whole genome shotgun (WGS) entry which is preliminary data.</text>
</comment>
<comment type="cofactor">
    <cofactor evidence="2">
        <name>FAD</name>
        <dbReference type="ChEBI" id="CHEBI:57692"/>
    </cofactor>
</comment>
<keyword evidence="15" id="KW-1185">Reference proteome</keyword>
<keyword evidence="11" id="KW-0561">Oxygen transport</keyword>
<dbReference type="Pfam" id="PF00042">
    <property type="entry name" value="Globin"/>
    <property type="match status" value="1"/>
</dbReference>
<evidence type="ECO:0000256" key="10">
    <source>
        <dbReference type="ARBA" id="ARBA00049433"/>
    </source>
</evidence>
<evidence type="ECO:0000256" key="7">
    <source>
        <dbReference type="ARBA" id="ARBA00023014"/>
    </source>
</evidence>
<dbReference type="PANTHER" id="PTHR47354:SF5">
    <property type="entry name" value="PROTEIN RFBI"/>
    <property type="match status" value="1"/>
</dbReference>
<evidence type="ECO:0000313" key="15">
    <source>
        <dbReference type="Proteomes" id="UP000676325"/>
    </source>
</evidence>
<dbReference type="PROSITE" id="PS01033">
    <property type="entry name" value="GLOBIN"/>
    <property type="match status" value="1"/>
</dbReference>
<dbReference type="SUPFAM" id="SSF46458">
    <property type="entry name" value="Globin-like"/>
    <property type="match status" value="1"/>
</dbReference>
<comment type="catalytic activity">
    <reaction evidence="9">
        <text>2 nitric oxide + NADH + 2 O2 = 2 nitrate + NAD(+) + H(+)</text>
        <dbReference type="Rhea" id="RHEA:19469"/>
        <dbReference type="ChEBI" id="CHEBI:15378"/>
        <dbReference type="ChEBI" id="CHEBI:15379"/>
        <dbReference type="ChEBI" id="CHEBI:16480"/>
        <dbReference type="ChEBI" id="CHEBI:17632"/>
        <dbReference type="ChEBI" id="CHEBI:57540"/>
        <dbReference type="ChEBI" id="CHEBI:57945"/>
        <dbReference type="EC" id="1.14.12.17"/>
    </reaction>
</comment>
<keyword evidence="6" id="KW-0521">NADP</keyword>
<dbReference type="InterPro" id="IPR012292">
    <property type="entry name" value="Globin/Proto"/>
</dbReference>
<evidence type="ECO:0000256" key="8">
    <source>
        <dbReference type="ARBA" id="ARBA00023027"/>
    </source>
</evidence>
<proteinExistence type="inferred from homology"/>